<dbReference type="RefSeq" id="WP_084059446.1">
    <property type="nucleotide sequence ID" value="NZ_FWXO01000001.1"/>
</dbReference>
<dbReference type="InterPro" id="IPR021255">
    <property type="entry name" value="DUF2807"/>
</dbReference>
<dbReference type="EMBL" id="FWXO01000001">
    <property type="protein sequence ID" value="SMC32988.1"/>
    <property type="molecule type" value="Genomic_DNA"/>
</dbReference>
<dbReference type="OrthoDB" id="1466971at2"/>
<dbReference type="STRING" id="504486.SAMN05660703_0207"/>
<accession>A0A1W1YB86</accession>
<evidence type="ECO:0000259" key="1">
    <source>
        <dbReference type="Pfam" id="PF10988"/>
    </source>
</evidence>
<dbReference type="AlphaFoldDB" id="A0A1W1YB86"/>
<evidence type="ECO:0000313" key="3">
    <source>
        <dbReference type="Proteomes" id="UP000192360"/>
    </source>
</evidence>
<gene>
    <name evidence="2" type="ORF">SAMN05660703_0207</name>
</gene>
<reference evidence="2 3" key="1">
    <citation type="submission" date="2017-04" db="EMBL/GenBank/DDBJ databases">
        <authorList>
            <person name="Afonso C.L."/>
            <person name="Miller P.J."/>
            <person name="Scott M.A."/>
            <person name="Spackman E."/>
            <person name="Goraichik I."/>
            <person name="Dimitrov K.M."/>
            <person name="Suarez D.L."/>
            <person name="Swayne D.E."/>
        </authorList>
    </citation>
    <scope>NUCLEOTIDE SEQUENCE [LARGE SCALE GENOMIC DNA]</scope>
    <source>
        <strain evidence="2 3">DSM 21164</strain>
    </source>
</reference>
<evidence type="ECO:0000313" key="2">
    <source>
        <dbReference type="EMBL" id="SMC32988.1"/>
    </source>
</evidence>
<dbReference type="Proteomes" id="UP000192360">
    <property type="component" value="Unassembled WGS sequence"/>
</dbReference>
<proteinExistence type="predicted"/>
<dbReference type="PROSITE" id="PS51257">
    <property type="entry name" value="PROKAR_LIPOPROTEIN"/>
    <property type="match status" value="1"/>
</dbReference>
<sequence length="252" mass="27719">MIKKTSILVIFLTIFLGCDSENAGDCFQKSGEIIQEELQLKNFSLITVFEGVKLVVKQGVEQQVILETGKNLRNDITVEVLDNRLTIRNENSCNLVRDFGLTTLYVTSPNISEIRSSTGFPIKSDGILSYPDLTLFSESFGDIEAETTDGEFNITVNNTSVNIVSNGIAFFKVNGATQNLNITFAAGDSRLDAENLMAENVNLFHRGSNDMLVNPQQALNGSIVSTGNVISYNTPATVEVEELYKGRLIFKN</sequence>
<feature type="domain" description="Putative auto-transporter adhesin head GIN" evidence="1">
    <location>
        <begin position="42"/>
        <end position="235"/>
    </location>
</feature>
<dbReference type="Pfam" id="PF10988">
    <property type="entry name" value="DUF2807"/>
    <property type="match status" value="1"/>
</dbReference>
<organism evidence="2 3">
    <name type="scientific">Cellulophaga tyrosinoxydans</name>
    <dbReference type="NCBI Taxonomy" id="504486"/>
    <lineage>
        <taxon>Bacteria</taxon>
        <taxon>Pseudomonadati</taxon>
        <taxon>Bacteroidota</taxon>
        <taxon>Flavobacteriia</taxon>
        <taxon>Flavobacteriales</taxon>
        <taxon>Flavobacteriaceae</taxon>
        <taxon>Cellulophaga</taxon>
    </lineage>
</organism>
<keyword evidence="3" id="KW-1185">Reference proteome</keyword>
<name>A0A1W1YB86_9FLAO</name>
<dbReference type="Gene3D" id="2.160.20.120">
    <property type="match status" value="1"/>
</dbReference>
<protein>
    <submittedName>
        <fullName evidence="2">Putative auto-transporter adhesin, head GIN domain</fullName>
    </submittedName>
</protein>